<accession>A0A3B0Y841</accession>
<keyword evidence="4 6" id="KW-1133">Transmembrane helix</keyword>
<evidence type="ECO:0000313" key="8">
    <source>
        <dbReference type="EMBL" id="VAW76955.1"/>
    </source>
</evidence>
<dbReference type="AlphaFoldDB" id="A0A3B0Y841"/>
<keyword evidence="5 6" id="KW-0472">Membrane</keyword>
<feature type="transmembrane region" description="Helical" evidence="6">
    <location>
        <begin position="275"/>
        <end position="298"/>
    </location>
</feature>
<dbReference type="PROSITE" id="PS50156">
    <property type="entry name" value="SSD"/>
    <property type="match status" value="1"/>
</dbReference>
<dbReference type="InterPro" id="IPR050545">
    <property type="entry name" value="Mycobact_MmpL"/>
</dbReference>
<keyword evidence="3 6" id="KW-0812">Transmembrane</keyword>
<dbReference type="SUPFAM" id="SSF82866">
    <property type="entry name" value="Multidrug efflux transporter AcrB transmembrane domain"/>
    <property type="match status" value="2"/>
</dbReference>
<feature type="transmembrane region" description="Helical" evidence="6">
    <location>
        <begin position="604"/>
        <end position="623"/>
    </location>
</feature>
<reference evidence="8" key="1">
    <citation type="submission" date="2018-06" db="EMBL/GenBank/DDBJ databases">
        <authorList>
            <person name="Zhirakovskaya E."/>
        </authorList>
    </citation>
    <scope>NUCLEOTIDE SEQUENCE</scope>
</reference>
<dbReference type="Pfam" id="PF03176">
    <property type="entry name" value="MMPL"/>
    <property type="match status" value="2"/>
</dbReference>
<protein>
    <submittedName>
        <fullName evidence="8">Predicted exporter of the RND superfamily</fullName>
    </submittedName>
</protein>
<comment type="subcellular location">
    <subcellularLocation>
        <location evidence="1">Cell membrane</location>
        <topology evidence="1">Multi-pass membrane protein</topology>
    </subcellularLocation>
</comment>
<keyword evidence="2" id="KW-1003">Cell membrane</keyword>
<dbReference type="EMBL" id="UOFN01000072">
    <property type="protein sequence ID" value="VAW76955.1"/>
    <property type="molecule type" value="Genomic_DNA"/>
</dbReference>
<dbReference type="PANTHER" id="PTHR33406:SF13">
    <property type="entry name" value="MEMBRANE PROTEIN YDFJ"/>
    <property type="match status" value="1"/>
</dbReference>
<evidence type="ECO:0000256" key="4">
    <source>
        <dbReference type="ARBA" id="ARBA00022989"/>
    </source>
</evidence>
<sequence length="776" mass="85570">MARLLADLLVRWRWIAFIGALVVVFFAGRGALHLGFSNDYRIFFSEENPQLLAFENLQNTYTKSDNVLFAISPANGKVFTPETLEAIRWLTEEAWQIPYSIRVDSVTNFQHTYAEEDDLVVEDLVKDPGKLDAGELAKRSAIAVNEPLLIKRLISPDTGTTGVNVTVQLPGINPEKEVPEVVAFSRKLADELLTRYPQLEVHLTGVVFLNNAFSEMAISDMKTLVPIMFAVIILMLVLLLRSFAATFATVVVILLSIATAMGTAGWLGIQVTPPLASAPTMIMTLAVANSVHFLVTFLQRIRVGDSQRDAMLESLRINLQPILITSVTTAIGFLSMNFSDAPPFRDLGNVVAIGVMASFIYSIALLPALMLLLPVHQKSTGERSTRVMDALANLVVHRYKPVLMLMTLLVAGLIAFVPKNELNDEFVKYFDERVAFRVDTDYTTEHLTGLYSIAYSLGAGEPGGISEPAYLRKLDDFANWYRAQPEVLHVNSLSDTMKRLNKSLHGDDPAWYRLPDQRNLAAQYLLLYEMSLPYGLDLNNQINVDKSATKLDVSLDSISSNQTIALEARAQRWLEENAPESMRVHGASPAVMFSHIGKRNIQSMLVGTTVALVLISFILVFALRSWRIGLISIIPNLVPAGMAFGLWGLLVGQVGLALSIVTGMTLGIVVDDTVHFLSKYLRARREEGLSPPDAVRYAFHTVGTALWTTSAVLMAGFLVLVYSPFELNSGMGLLTAITIGFALLADFLLLPTLLMVLDKDETDEKHLPADSTEPVI</sequence>
<proteinExistence type="predicted"/>
<feature type="transmembrane region" description="Helical" evidence="6">
    <location>
        <begin position="12"/>
        <end position="32"/>
    </location>
</feature>
<gene>
    <name evidence="8" type="ORF">MNBD_GAMMA15-980</name>
</gene>
<dbReference type="InterPro" id="IPR004869">
    <property type="entry name" value="MMPL_dom"/>
</dbReference>
<evidence type="ECO:0000259" key="7">
    <source>
        <dbReference type="PROSITE" id="PS50156"/>
    </source>
</evidence>
<feature type="transmembrane region" description="Helical" evidence="6">
    <location>
        <begin position="733"/>
        <end position="757"/>
    </location>
</feature>
<dbReference type="Gene3D" id="1.20.1640.10">
    <property type="entry name" value="Multidrug efflux transporter AcrB transmembrane domain"/>
    <property type="match status" value="2"/>
</dbReference>
<evidence type="ECO:0000256" key="2">
    <source>
        <dbReference type="ARBA" id="ARBA00022475"/>
    </source>
</evidence>
<feature type="transmembrane region" description="Helical" evidence="6">
    <location>
        <begin position="247"/>
        <end position="269"/>
    </location>
</feature>
<feature type="transmembrane region" description="Helical" evidence="6">
    <location>
        <begin position="350"/>
        <end position="373"/>
    </location>
</feature>
<feature type="transmembrane region" description="Helical" evidence="6">
    <location>
        <begin position="319"/>
        <end position="338"/>
    </location>
</feature>
<feature type="transmembrane region" description="Helical" evidence="6">
    <location>
        <begin position="697"/>
        <end position="721"/>
    </location>
</feature>
<organism evidence="8">
    <name type="scientific">hydrothermal vent metagenome</name>
    <dbReference type="NCBI Taxonomy" id="652676"/>
    <lineage>
        <taxon>unclassified sequences</taxon>
        <taxon>metagenomes</taxon>
        <taxon>ecological metagenomes</taxon>
    </lineage>
</organism>
<feature type="domain" description="SSD" evidence="7">
    <location>
        <begin position="247"/>
        <end position="372"/>
    </location>
</feature>
<evidence type="ECO:0000256" key="5">
    <source>
        <dbReference type="ARBA" id="ARBA00023136"/>
    </source>
</evidence>
<feature type="transmembrane region" description="Helical" evidence="6">
    <location>
        <begin position="630"/>
        <end position="650"/>
    </location>
</feature>
<evidence type="ECO:0000256" key="6">
    <source>
        <dbReference type="SAM" id="Phobius"/>
    </source>
</evidence>
<name>A0A3B0Y841_9ZZZZ</name>
<evidence type="ECO:0000256" key="1">
    <source>
        <dbReference type="ARBA" id="ARBA00004651"/>
    </source>
</evidence>
<feature type="transmembrane region" description="Helical" evidence="6">
    <location>
        <begin position="656"/>
        <end position="677"/>
    </location>
</feature>
<feature type="transmembrane region" description="Helical" evidence="6">
    <location>
        <begin position="223"/>
        <end position="240"/>
    </location>
</feature>
<dbReference type="PANTHER" id="PTHR33406">
    <property type="entry name" value="MEMBRANE PROTEIN MJ1562-RELATED"/>
    <property type="match status" value="1"/>
</dbReference>
<feature type="transmembrane region" description="Helical" evidence="6">
    <location>
        <begin position="402"/>
        <end position="418"/>
    </location>
</feature>
<dbReference type="InterPro" id="IPR000731">
    <property type="entry name" value="SSD"/>
</dbReference>
<evidence type="ECO:0000256" key="3">
    <source>
        <dbReference type="ARBA" id="ARBA00022692"/>
    </source>
</evidence>
<dbReference type="GO" id="GO:0005886">
    <property type="term" value="C:plasma membrane"/>
    <property type="evidence" value="ECO:0007669"/>
    <property type="project" value="UniProtKB-SubCell"/>
</dbReference>